<dbReference type="EMBL" id="CP125942">
    <property type="protein sequence ID" value="XAO45709.1"/>
    <property type="molecule type" value="Genomic_DNA"/>
</dbReference>
<feature type="transmembrane region" description="Helical" evidence="9">
    <location>
        <begin position="399"/>
        <end position="421"/>
    </location>
</feature>
<evidence type="ECO:0000256" key="3">
    <source>
        <dbReference type="ARBA" id="ARBA00022679"/>
    </source>
</evidence>
<keyword evidence="2" id="KW-1003">Cell membrane</keyword>
<evidence type="ECO:0000256" key="8">
    <source>
        <dbReference type="SAM" id="MobiDB-lite"/>
    </source>
</evidence>
<gene>
    <name evidence="11" type="ORF">QMQ05_15415</name>
</gene>
<keyword evidence="3 11" id="KW-0808">Transferase</keyword>
<keyword evidence="7 11" id="KW-0012">Acyltransferase</keyword>
<keyword evidence="12" id="KW-1185">Reference proteome</keyword>
<feature type="transmembrane region" description="Helical" evidence="9">
    <location>
        <begin position="343"/>
        <end position="364"/>
    </location>
</feature>
<dbReference type="SUPFAM" id="SSF52266">
    <property type="entry name" value="SGNH hydrolase"/>
    <property type="match status" value="1"/>
</dbReference>
<dbReference type="RefSeq" id="WP_345471449.1">
    <property type="nucleotide sequence ID" value="NZ_CP125942.1"/>
</dbReference>
<evidence type="ECO:0000256" key="7">
    <source>
        <dbReference type="ARBA" id="ARBA00023315"/>
    </source>
</evidence>
<evidence type="ECO:0000256" key="5">
    <source>
        <dbReference type="ARBA" id="ARBA00022989"/>
    </source>
</evidence>
<accession>A0AAU6WDE4</accession>
<keyword evidence="6 9" id="KW-0472">Membrane</keyword>
<feature type="region of interest" description="Disordered" evidence="8">
    <location>
        <begin position="445"/>
        <end position="480"/>
    </location>
</feature>
<dbReference type="PANTHER" id="PTHR23028:SF53">
    <property type="entry name" value="ACYL_TRANSF_3 DOMAIN-CONTAINING PROTEIN"/>
    <property type="match status" value="1"/>
</dbReference>
<evidence type="ECO:0000259" key="10">
    <source>
        <dbReference type="Pfam" id="PF01757"/>
    </source>
</evidence>
<proteinExistence type="predicted"/>
<feature type="transmembrane region" description="Helical" evidence="9">
    <location>
        <begin position="251"/>
        <end position="270"/>
    </location>
</feature>
<dbReference type="GO" id="GO:0005886">
    <property type="term" value="C:plasma membrane"/>
    <property type="evidence" value="ECO:0007669"/>
    <property type="project" value="UniProtKB-SubCell"/>
</dbReference>
<keyword evidence="5 9" id="KW-1133">Transmembrane helix</keyword>
<dbReference type="InterPro" id="IPR050879">
    <property type="entry name" value="Acyltransferase_3"/>
</dbReference>
<reference evidence="11 12" key="1">
    <citation type="submission" date="2023-05" db="EMBL/GenBank/DDBJ databases">
        <title>Glutamicibacter sp. B1, complete genome.</title>
        <authorList>
            <person name="Long Y.H."/>
            <person name="Fang T."/>
            <person name="Li X.Y."/>
        </authorList>
    </citation>
    <scope>NUCLEOTIDE SEQUENCE [LARGE SCALE GENOMIC DNA]</scope>
    <source>
        <strain evidence="11 12">B1</strain>
    </source>
</reference>
<dbReference type="PANTHER" id="PTHR23028">
    <property type="entry name" value="ACETYLTRANSFERASE"/>
    <property type="match status" value="1"/>
</dbReference>
<evidence type="ECO:0000313" key="11">
    <source>
        <dbReference type="EMBL" id="XAO45709.1"/>
    </source>
</evidence>
<dbReference type="InterPro" id="IPR002656">
    <property type="entry name" value="Acyl_transf_3_dom"/>
</dbReference>
<protein>
    <submittedName>
        <fullName evidence="11">Acyltransferase family protein</fullName>
        <ecNumber evidence="11">2.3.1.-</ecNumber>
    </submittedName>
</protein>
<evidence type="ECO:0000256" key="9">
    <source>
        <dbReference type="SAM" id="Phobius"/>
    </source>
</evidence>
<evidence type="ECO:0000313" key="12">
    <source>
        <dbReference type="Proteomes" id="UP001486888"/>
    </source>
</evidence>
<feature type="transmembrane region" description="Helical" evidence="9">
    <location>
        <begin position="216"/>
        <end position="239"/>
    </location>
</feature>
<dbReference type="EC" id="2.3.1.-" evidence="11"/>
<dbReference type="InterPro" id="IPR036514">
    <property type="entry name" value="SGNH_hydro_sf"/>
</dbReference>
<name>A0AAU6WDE4_9MICC</name>
<feature type="compositionally biased region" description="Basic and acidic residues" evidence="8">
    <location>
        <begin position="459"/>
        <end position="475"/>
    </location>
</feature>
<organism evidence="11 12">
    <name type="scientific">Glutamicibacter ectropisis</name>
    <dbReference type="NCBI Taxonomy" id="3046593"/>
    <lineage>
        <taxon>Bacteria</taxon>
        <taxon>Bacillati</taxon>
        <taxon>Actinomycetota</taxon>
        <taxon>Actinomycetes</taxon>
        <taxon>Micrococcales</taxon>
        <taxon>Micrococcaceae</taxon>
        <taxon>Glutamicibacter</taxon>
    </lineage>
</organism>
<feature type="transmembrane region" description="Helical" evidence="9">
    <location>
        <begin position="320"/>
        <end position="337"/>
    </location>
</feature>
<evidence type="ECO:0000256" key="4">
    <source>
        <dbReference type="ARBA" id="ARBA00022692"/>
    </source>
</evidence>
<dbReference type="KEGG" id="gey:QMQ05_15415"/>
<evidence type="ECO:0000256" key="1">
    <source>
        <dbReference type="ARBA" id="ARBA00004651"/>
    </source>
</evidence>
<comment type="subcellular location">
    <subcellularLocation>
        <location evidence="1">Cell membrane</location>
        <topology evidence="1">Multi-pass membrane protein</topology>
    </subcellularLocation>
</comment>
<dbReference type="GO" id="GO:0016747">
    <property type="term" value="F:acyltransferase activity, transferring groups other than amino-acyl groups"/>
    <property type="evidence" value="ECO:0007669"/>
    <property type="project" value="InterPro"/>
</dbReference>
<dbReference type="Pfam" id="PF01757">
    <property type="entry name" value="Acyl_transf_3"/>
    <property type="match status" value="1"/>
</dbReference>
<dbReference type="GO" id="GO:0009103">
    <property type="term" value="P:lipopolysaccharide biosynthetic process"/>
    <property type="evidence" value="ECO:0007669"/>
    <property type="project" value="TreeGrafter"/>
</dbReference>
<evidence type="ECO:0000256" key="2">
    <source>
        <dbReference type="ARBA" id="ARBA00022475"/>
    </source>
</evidence>
<dbReference type="Proteomes" id="UP001486888">
    <property type="component" value="Chromosome"/>
</dbReference>
<sequence length="633" mass="68956">MIQPVLLSAAPPQSADDNTQPINRNLGLDGLRGIAVLAVMTYHFWPSFLPGGFLGVDLFFTLSGFLITGGLLRSMAGRRFPDLRGFWLRRVRRLVPAMILVLVLCTALALLAVGQLPAGLRWQWAGALTYTSNWMQIAHGNSYFSSVEPLYFQHFWSLAVEEQFYVLWPLVLVLLVALLRRRSALMWGILVVAAASAATMAWGFDASADSSVLYFGTWTHGFGLLLGSAGAVACADGQVVRRDRSQRARMLIQLSQILILCCLLVAFALLPDTSAIAYQGGMALFCVAATVLMTTLRNSGTWGYTLLSQKYLRWLGHRSYGLYLWHWPLLVLAQTIFPPQAQTAAVLCVIPLIFLGAQLSWQFVEQPILQHGFTLTLSRWAKNIAGRIMQVWNGATRSFGAVATLLALVLVPLCAASVLMASPAQGQLEQQLALAQIALDEEAKAPVVEEQQPQTTNDAQRDNSTKKPSKNDTAPRKYTGRDVTALGDSVMLASSPQMLKKLPGISIHASVGAQIWDAPARLRELKGAGELRKVVVVGLGTNGDVPAGTLEQIRSVIGAKRELLLITASAPRQWISHVNDSLRAAAESDSRTHIVEWDRTAPTVDDMARDDIHPGPHGGAAYGQLLADAVRKL</sequence>
<feature type="region of interest" description="Disordered" evidence="8">
    <location>
        <begin position="1"/>
        <end position="20"/>
    </location>
</feature>
<feature type="domain" description="Acyltransferase 3" evidence="10">
    <location>
        <begin position="26"/>
        <end position="358"/>
    </location>
</feature>
<keyword evidence="4 9" id="KW-0812">Transmembrane</keyword>
<feature type="transmembrane region" description="Helical" evidence="9">
    <location>
        <begin position="93"/>
        <end position="114"/>
    </location>
</feature>
<feature type="transmembrane region" description="Helical" evidence="9">
    <location>
        <begin position="51"/>
        <end position="72"/>
    </location>
</feature>
<dbReference type="AlphaFoldDB" id="A0AAU6WDE4"/>
<feature type="transmembrane region" description="Helical" evidence="9">
    <location>
        <begin position="276"/>
        <end position="299"/>
    </location>
</feature>
<evidence type="ECO:0000256" key="6">
    <source>
        <dbReference type="ARBA" id="ARBA00023136"/>
    </source>
</evidence>
<dbReference type="Gene3D" id="3.40.50.1110">
    <property type="entry name" value="SGNH hydrolase"/>
    <property type="match status" value="1"/>
</dbReference>
<feature type="transmembrane region" description="Helical" evidence="9">
    <location>
        <begin position="184"/>
        <end position="204"/>
    </location>
</feature>
<feature type="transmembrane region" description="Helical" evidence="9">
    <location>
        <begin position="163"/>
        <end position="179"/>
    </location>
</feature>